<protein>
    <submittedName>
        <fullName evidence="1">Uncharacterized protein</fullName>
    </submittedName>
</protein>
<gene>
    <name evidence="1" type="ORF">FOL47_009948</name>
</gene>
<proteinExistence type="predicted"/>
<dbReference type="EMBL" id="JAAPAO010000073">
    <property type="protein sequence ID" value="KAF4673917.1"/>
    <property type="molecule type" value="Genomic_DNA"/>
</dbReference>
<evidence type="ECO:0000313" key="1">
    <source>
        <dbReference type="EMBL" id="KAF4673917.1"/>
    </source>
</evidence>
<evidence type="ECO:0000313" key="2">
    <source>
        <dbReference type="Proteomes" id="UP000591131"/>
    </source>
</evidence>
<organism evidence="1 2">
    <name type="scientific">Perkinsus chesapeaki</name>
    <name type="common">Clam parasite</name>
    <name type="synonym">Perkinsus andrewsi</name>
    <dbReference type="NCBI Taxonomy" id="330153"/>
    <lineage>
        <taxon>Eukaryota</taxon>
        <taxon>Sar</taxon>
        <taxon>Alveolata</taxon>
        <taxon>Perkinsozoa</taxon>
        <taxon>Perkinsea</taxon>
        <taxon>Perkinsida</taxon>
        <taxon>Perkinsidae</taxon>
        <taxon>Perkinsus</taxon>
    </lineage>
</organism>
<dbReference type="AlphaFoldDB" id="A0A7J6MRE8"/>
<dbReference type="Proteomes" id="UP000591131">
    <property type="component" value="Unassembled WGS sequence"/>
</dbReference>
<comment type="caution">
    <text evidence="1">The sequence shown here is derived from an EMBL/GenBank/DDBJ whole genome shotgun (WGS) entry which is preliminary data.</text>
</comment>
<keyword evidence="2" id="KW-1185">Reference proteome</keyword>
<name>A0A7J6MRE8_PERCH</name>
<reference evidence="1 2" key="1">
    <citation type="submission" date="2020-04" db="EMBL/GenBank/DDBJ databases">
        <title>Perkinsus chesapeaki whole genome sequence.</title>
        <authorList>
            <person name="Bogema D.R."/>
        </authorList>
    </citation>
    <scope>NUCLEOTIDE SEQUENCE [LARGE SCALE GENOMIC DNA]</scope>
    <source>
        <strain evidence="1">ATCC PRA-425</strain>
    </source>
</reference>
<sequence>MSVADVAVVLLINVLERLEGLLFMEEAGETGMVPKQLESANAELLPPRPEGVGPKIPGTGDLVIVWQFESSAEGDGDGGEFGLNKVEFEGRNGEKVITGIGEDIIIGNNKEAWMGLSKGSDGSVSGRVTCHLRSLSSQALVSLALSAETKELSIVVGGHTEAVCGEGGVSGRAVIDNMVFCVALLPCQEGVSNMLEARVLLLGRLPVILGFTGAPDATVSLRYGRQPDPIALRVVVGDREVSLADEGISCRVMPRLPEGMHLEADGSLAGAPRISGRSEHCLVVANTMGESTPYHFVIDVTIAEEDMCRIRKVAAEGGLGVTAITDRVALGSEKRAAEVYRHFAYTLPEHQKQQRDFWAREKQDVIVLHPGMTDKWQAMIDDSRHSDGDTTTRVFQLKPGAYALPGGILRLRNRRVVVQGVGKGDVTIIGQIRVEHPGCVIQNVIHTNCDTIDAVAEGLNNNDGLSPPCAILVKGQSNGTPPVCTIQDCDIRCLRNSCVKFVSPSAIPGFEAPGGLLLQRNRFAVIRDSTVPAVDLRGASGRATENSFIIDNIFSPLCYGVECQEGYHPTTRGSATSAIDTFEAQTTLSSSLHLPTRDFNIALRKRQPLIPAVGAEEKCVRKQLPPRGQPNHRKSELECCGILGQQDQPTCFHLESSNEKKKELRWEKLGFRNTKLNFYTFCGKSDAWRKREALNMSPDASSNLTRIRSSVRGSEASLVWKFPDNGRIRTE</sequence>
<dbReference type="OrthoDB" id="429238at2759"/>
<accession>A0A7J6MRE8</accession>